<dbReference type="EMBL" id="JACJSI010000274">
    <property type="protein sequence ID" value="MBD2535424.1"/>
    <property type="molecule type" value="Genomic_DNA"/>
</dbReference>
<evidence type="ECO:0000313" key="2">
    <source>
        <dbReference type="EMBL" id="MBD2535424.1"/>
    </source>
</evidence>
<comment type="caution">
    <text evidence="2">The sequence shown here is derived from an EMBL/GenBank/DDBJ whole genome shotgun (WGS) entry which is preliminary data.</text>
</comment>
<dbReference type="Proteomes" id="UP000623440">
    <property type="component" value="Unassembled WGS sequence"/>
</dbReference>
<gene>
    <name evidence="2" type="ORF">H6G97_40930</name>
</gene>
<keyword evidence="1" id="KW-0175">Coiled coil</keyword>
<proteinExistence type="predicted"/>
<sequence length="116" mass="13640">MQATISIPQHWGYPRFALEQRTEQGTILGLYYYPSGTELAEQFDEEWRYVLMPNKNSDEISYLQENQIQPLTPEELFQQISAEIDFYQQQISILNRQLTVLTNTGRGFLLEIAEDF</sequence>
<keyword evidence="3" id="KW-1185">Reference proteome</keyword>
<evidence type="ECO:0000313" key="3">
    <source>
        <dbReference type="Proteomes" id="UP000623440"/>
    </source>
</evidence>
<reference evidence="2 3" key="1">
    <citation type="journal article" date="2020" name="ISME J.">
        <title>Comparative genomics reveals insights into cyanobacterial evolution and habitat adaptation.</title>
        <authorList>
            <person name="Chen M.Y."/>
            <person name="Teng W.K."/>
            <person name="Zhao L."/>
            <person name="Hu C.X."/>
            <person name="Zhou Y.K."/>
            <person name="Han B.P."/>
            <person name="Song L.R."/>
            <person name="Shu W.S."/>
        </authorList>
    </citation>
    <scope>NUCLEOTIDE SEQUENCE [LARGE SCALE GENOMIC DNA]</scope>
    <source>
        <strain evidence="2 3">FACHB-838</strain>
    </source>
</reference>
<accession>A0ABR8E4A0</accession>
<feature type="coiled-coil region" evidence="1">
    <location>
        <begin position="77"/>
        <end position="104"/>
    </location>
</feature>
<evidence type="ECO:0000256" key="1">
    <source>
        <dbReference type="SAM" id="Coils"/>
    </source>
</evidence>
<name>A0ABR8E4A0_9NOSO</name>
<protein>
    <recommendedName>
        <fullName evidence="4">Restriction endonuclease domain-containing protein</fullName>
    </recommendedName>
</protein>
<dbReference type="RefSeq" id="WP_190946255.1">
    <property type="nucleotide sequence ID" value="NZ_JACJSI010000274.1"/>
</dbReference>
<organism evidence="2 3">
    <name type="scientific">Nostoc flagelliforme FACHB-838</name>
    <dbReference type="NCBI Taxonomy" id="2692904"/>
    <lineage>
        <taxon>Bacteria</taxon>
        <taxon>Bacillati</taxon>
        <taxon>Cyanobacteriota</taxon>
        <taxon>Cyanophyceae</taxon>
        <taxon>Nostocales</taxon>
        <taxon>Nostocaceae</taxon>
        <taxon>Nostoc</taxon>
    </lineage>
</organism>
<evidence type="ECO:0008006" key="4">
    <source>
        <dbReference type="Google" id="ProtNLM"/>
    </source>
</evidence>